<sequence>MFILTLYLLALLWLPPLFAQDYSVPAQWTNTTSSLSLEERTKLAQALFDTVTGGFDKTNGQIPNLGFGQNANMLSAIAIHDSIASARVNYNATTDIFSGARNRLLPTMQGIVTNDPLMWALAAIYAYRAYKERTFLDDAQGIWRQIVPFKISQEDANTGTHPLRNVTFNSSCNGSSVAGGIFYHTDTENDLGIVASSEGAYMALSAYLYEITQNKTFLDAVTEANTFMQAHFYNKPDAYIVDGFGPGDCQSGGPITTYDTGLYLEALSVFADSTQNSTLAQMADELALAAMTSTVWTFPNGTLVDPGAPVDVSDNSHFNTAYKGMLIRALYEHWTRSKPNSGISNLIKAFLMVQYNAALSYARSPDTNIYTYSWTGPPATSMLPWGQLATADILNSAVGLLAEPSPIPIPTTSIAPSNTAPPHTGPRNHVPLGPIIGGVASGVLLVIMMSAAILIARSRRRRKTALATRSMTERHIRRRSANRSSGIYPTSVAPFPPPLPSVDYFNSSKIRNENGGIPATTTSSQPQPQPQPQELPPPPPAWTDQRQPTLEGSSGSQDNIEDLVHRLHMAAMAYLPPPSTDGSLTTAPPRYENIA</sequence>
<keyword evidence="2" id="KW-0472">Membrane</keyword>
<dbReference type="AlphaFoldDB" id="A0AAW0G813"/>
<dbReference type="CDD" id="cd12087">
    <property type="entry name" value="TM_EGFR-like"/>
    <property type="match status" value="1"/>
</dbReference>
<dbReference type="Gene3D" id="1.50.10.20">
    <property type="match status" value="1"/>
</dbReference>
<evidence type="ECO:0008006" key="6">
    <source>
        <dbReference type="Google" id="ProtNLM"/>
    </source>
</evidence>
<reference evidence="4 5" key="1">
    <citation type="submission" date="2022-09" db="EMBL/GenBank/DDBJ databases">
        <authorList>
            <person name="Palmer J.M."/>
        </authorList>
    </citation>
    <scope>NUCLEOTIDE SEQUENCE [LARGE SCALE GENOMIC DNA]</scope>
    <source>
        <strain evidence="4 5">DSM 7382</strain>
    </source>
</reference>
<feature type="chain" id="PRO_5043776925" description="Glycoside hydrolase family 76 protein" evidence="3">
    <location>
        <begin position="20"/>
        <end position="595"/>
    </location>
</feature>
<keyword evidence="5" id="KW-1185">Reference proteome</keyword>
<dbReference type="Proteomes" id="UP001385951">
    <property type="component" value="Unassembled WGS sequence"/>
</dbReference>
<evidence type="ECO:0000313" key="4">
    <source>
        <dbReference type="EMBL" id="KAK7688567.1"/>
    </source>
</evidence>
<dbReference type="PANTHER" id="PTHR47791:SF3">
    <property type="entry name" value="MEIOTICALLY UP-REGULATED GENE 191 PROTEIN"/>
    <property type="match status" value="1"/>
</dbReference>
<comment type="caution">
    <text evidence="4">The sequence shown here is derived from an EMBL/GenBank/DDBJ whole genome shotgun (WGS) entry which is preliminary data.</text>
</comment>
<dbReference type="SUPFAM" id="SSF48208">
    <property type="entry name" value="Six-hairpin glycosidases"/>
    <property type="match status" value="1"/>
</dbReference>
<dbReference type="InterPro" id="IPR005198">
    <property type="entry name" value="Glyco_hydro_76"/>
</dbReference>
<keyword evidence="2" id="KW-1133">Transmembrane helix</keyword>
<feature type="signal peptide" evidence="3">
    <location>
        <begin position="1"/>
        <end position="19"/>
    </location>
</feature>
<dbReference type="InterPro" id="IPR053169">
    <property type="entry name" value="MUG_Protein"/>
</dbReference>
<dbReference type="InterPro" id="IPR008928">
    <property type="entry name" value="6-hairpin_glycosidase_sf"/>
</dbReference>
<feature type="region of interest" description="Disordered" evidence="1">
    <location>
        <begin position="574"/>
        <end position="595"/>
    </location>
</feature>
<keyword evidence="3" id="KW-0732">Signal</keyword>
<gene>
    <name evidence="4" type="ORF">QCA50_008105</name>
</gene>
<evidence type="ECO:0000256" key="3">
    <source>
        <dbReference type="SAM" id="SignalP"/>
    </source>
</evidence>
<feature type="transmembrane region" description="Helical" evidence="2">
    <location>
        <begin position="435"/>
        <end position="456"/>
    </location>
</feature>
<feature type="region of interest" description="Disordered" evidence="1">
    <location>
        <begin position="462"/>
        <end position="562"/>
    </location>
</feature>
<accession>A0AAW0G813</accession>
<dbReference type="Pfam" id="PF03663">
    <property type="entry name" value="Glyco_hydro_76"/>
    <property type="match status" value="1"/>
</dbReference>
<evidence type="ECO:0000313" key="5">
    <source>
        <dbReference type="Proteomes" id="UP001385951"/>
    </source>
</evidence>
<feature type="compositionally biased region" description="Polar residues" evidence="1">
    <location>
        <begin position="544"/>
        <end position="558"/>
    </location>
</feature>
<feature type="compositionally biased region" description="Pro residues" evidence="1">
    <location>
        <begin position="527"/>
        <end position="541"/>
    </location>
</feature>
<dbReference type="GO" id="GO:0005975">
    <property type="term" value="P:carbohydrate metabolic process"/>
    <property type="evidence" value="ECO:0007669"/>
    <property type="project" value="InterPro"/>
</dbReference>
<organism evidence="4 5">
    <name type="scientific">Cerrena zonata</name>
    <dbReference type="NCBI Taxonomy" id="2478898"/>
    <lineage>
        <taxon>Eukaryota</taxon>
        <taxon>Fungi</taxon>
        <taxon>Dikarya</taxon>
        <taxon>Basidiomycota</taxon>
        <taxon>Agaricomycotina</taxon>
        <taxon>Agaricomycetes</taxon>
        <taxon>Polyporales</taxon>
        <taxon>Cerrenaceae</taxon>
        <taxon>Cerrena</taxon>
    </lineage>
</organism>
<protein>
    <recommendedName>
        <fullName evidence="6">Glycoside hydrolase family 76 protein</fullName>
    </recommendedName>
</protein>
<proteinExistence type="predicted"/>
<evidence type="ECO:0000256" key="1">
    <source>
        <dbReference type="SAM" id="MobiDB-lite"/>
    </source>
</evidence>
<dbReference type="PANTHER" id="PTHR47791">
    <property type="entry name" value="MEIOTICALLY UP-REGULATED GENE 191 PROTEIN"/>
    <property type="match status" value="1"/>
</dbReference>
<keyword evidence="2" id="KW-0812">Transmembrane</keyword>
<dbReference type="EMBL" id="JASBNA010000010">
    <property type="protein sequence ID" value="KAK7688567.1"/>
    <property type="molecule type" value="Genomic_DNA"/>
</dbReference>
<evidence type="ECO:0000256" key="2">
    <source>
        <dbReference type="SAM" id="Phobius"/>
    </source>
</evidence>
<name>A0AAW0G813_9APHY</name>